<dbReference type="Gene3D" id="3.90.25.10">
    <property type="entry name" value="UDP-galactose 4-epimerase, domain 1"/>
    <property type="match status" value="1"/>
</dbReference>
<proteinExistence type="predicted"/>
<dbReference type="Pfam" id="PF05368">
    <property type="entry name" value="NmrA"/>
    <property type="match status" value="1"/>
</dbReference>
<dbReference type="PANTHER" id="PTHR47706">
    <property type="entry name" value="NMRA-LIKE FAMILY PROTEIN"/>
    <property type="match status" value="1"/>
</dbReference>
<evidence type="ECO:0000256" key="1">
    <source>
        <dbReference type="ARBA" id="ARBA00022857"/>
    </source>
</evidence>
<dbReference type="Gene3D" id="3.40.50.720">
    <property type="entry name" value="NAD(P)-binding Rossmann-like Domain"/>
    <property type="match status" value="1"/>
</dbReference>
<organism evidence="4 5">
    <name type="scientific">Gibberella nygamai</name>
    <name type="common">Bean root rot disease fungus</name>
    <name type="synonym">Fusarium nygamai</name>
    <dbReference type="NCBI Taxonomy" id="42673"/>
    <lineage>
        <taxon>Eukaryota</taxon>
        <taxon>Fungi</taxon>
        <taxon>Dikarya</taxon>
        <taxon>Ascomycota</taxon>
        <taxon>Pezizomycotina</taxon>
        <taxon>Sordariomycetes</taxon>
        <taxon>Hypocreomycetidae</taxon>
        <taxon>Hypocreales</taxon>
        <taxon>Nectriaceae</taxon>
        <taxon>Fusarium</taxon>
        <taxon>Fusarium fujikuroi species complex</taxon>
    </lineage>
</organism>
<accession>A0A2K0WGZ7</accession>
<dbReference type="AlphaFoldDB" id="A0A2K0WGZ7"/>
<dbReference type="InterPro" id="IPR051609">
    <property type="entry name" value="NmrA/Isoflavone_reductase-like"/>
</dbReference>
<feature type="domain" description="NmrA-like" evidence="3">
    <location>
        <begin position="4"/>
        <end position="244"/>
    </location>
</feature>
<evidence type="ECO:0000256" key="2">
    <source>
        <dbReference type="ARBA" id="ARBA00023002"/>
    </source>
</evidence>
<dbReference type="InterPro" id="IPR036291">
    <property type="entry name" value="NAD(P)-bd_dom_sf"/>
</dbReference>
<dbReference type="SUPFAM" id="SSF51735">
    <property type="entry name" value="NAD(P)-binding Rossmann-fold domains"/>
    <property type="match status" value="1"/>
</dbReference>
<evidence type="ECO:0000259" key="3">
    <source>
        <dbReference type="Pfam" id="PF05368"/>
    </source>
</evidence>
<dbReference type="PANTHER" id="PTHR47706:SF9">
    <property type="entry name" value="NMRA-LIKE DOMAIN-CONTAINING PROTEIN-RELATED"/>
    <property type="match status" value="1"/>
</dbReference>
<keyword evidence="1" id="KW-0521">NADP</keyword>
<reference evidence="4 5" key="1">
    <citation type="submission" date="2017-06" db="EMBL/GenBank/DDBJ databases">
        <title>Genome of Fusarium nygamai isolate CS10214.</title>
        <authorList>
            <person name="Gardiner D.M."/>
            <person name="Obanor F."/>
            <person name="Kazan K."/>
        </authorList>
    </citation>
    <scope>NUCLEOTIDE SEQUENCE [LARGE SCALE GENOMIC DNA]</scope>
    <source>
        <strain evidence="4 5">CS10214</strain>
    </source>
</reference>
<dbReference type="GO" id="GO:0016491">
    <property type="term" value="F:oxidoreductase activity"/>
    <property type="evidence" value="ECO:0007669"/>
    <property type="project" value="UniProtKB-KW"/>
</dbReference>
<dbReference type="OrthoDB" id="419598at2759"/>
<dbReference type="STRING" id="42673.A0A2K0WGZ7"/>
<evidence type="ECO:0000313" key="4">
    <source>
        <dbReference type="EMBL" id="PNP81525.1"/>
    </source>
</evidence>
<gene>
    <name evidence="4" type="ORF">FNYG_05039</name>
</gene>
<evidence type="ECO:0000313" key="5">
    <source>
        <dbReference type="Proteomes" id="UP000236664"/>
    </source>
</evidence>
<keyword evidence="5" id="KW-1185">Reference proteome</keyword>
<keyword evidence="2" id="KW-0560">Oxidoreductase</keyword>
<dbReference type="InterPro" id="IPR008030">
    <property type="entry name" value="NmrA-like"/>
</dbReference>
<name>A0A2K0WGZ7_GIBNY</name>
<sequence length="322" mass="35601">MSLNVTIVGANGEAGLSVIDALSPSPNEFKLTAIVRPASINKPEIQQIKNKGVSVVPINLENNHDELVKALIGQDIVISCLVPFTTGPEIALANASKEAGIKRFLPSAFGPPCPPEGVMLLREFKETIINHVKKIYLPYTVVDVGMWYQVSLPSLPSGKIDYALKFPAAVVAEDGLHATSLTDLRDIGHYVAKIITDKRTLNKYVFAYNEVWTQEEIHTHLEKVSGEKIPRNLMPAKDIEATIADAKVKYDASDKSLPFIFGLAGPQYLYCEWFRQDNLPGPAEYLGYLSSKDLYPDFEPIKYVDYVDEVMQGKGKSIYAGR</sequence>
<dbReference type="EMBL" id="MTQA01000065">
    <property type="protein sequence ID" value="PNP81525.1"/>
    <property type="molecule type" value="Genomic_DNA"/>
</dbReference>
<dbReference type="Proteomes" id="UP000236664">
    <property type="component" value="Unassembled WGS sequence"/>
</dbReference>
<comment type="caution">
    <text evidence="4">The sequence shown here is derived from an EMBL/GenBank/DDBJ whole genome shotgun (WGS) entry which is preliminary data.</text>
</comment>
<protein>
    <recommendedName>
        <fullName evidence="3">NmrA-like domain-containing protein</fullName>
    </recommendedName>
</protein>